<reference evidence="3" key="1">
    <citation type="submission" date="2014-07" db="EMBL/GenBank/DDBJ databases">
        <authorList>
            <person name="Hornung V.Bastian."/>
        </authorList>
    </citation>
    <scope>NUCLEOTIDE SEQUENCE</scope>
    <source>
        <strain evidence="3">PCE-S</strain>
    </source>
</reference>
<dbReference type="InterPro" id="IPR013538">
    <property type="entry name" value="ASHA1/2-like_C"/>
</dbReference>
<name>A0A098B084_DESHA</name>
<dbReference type="EMBL" id="LK996017">
    <property type="protein sequence ID" value="CDX01792.1"/>
    <property type="molecule type" value="Genomic_DNA"/>
</dbReference>
<accession>A0A098B084</accession>
<proteinExistence type="inferred from homology"/>
<dbReference type="Gene3D" id="3.30.530.20">
    <property type="match status" value="1"/>
</dbReference>
<evidence type="ECO:0000313" key="3">
    <source>
        <dbReference type="EMBL" id="CDX01792.1"/>
    </source>
</evidence>
<evidence type="ECO:0000256" key="1">
    <source>
        <dbReference type="ARBA" id="ARBA00006817"/>
    </source>
</evidence>
<comment type="similarity">
    <text evidence="1">Belongs to the AHA1 family.</text>
</comment>
<evidence type="ECO:0000259" key="2">
    <source>
        <dbReference type="Pfam" id="PF08327"/>
    </source>
</evidence>
<gene>
    <name evidence="3" type="ORF">DPCES_1905</name>
</gene>
<dbReference type="SUPFAM" id="SSF55961">
    <property type="entry name" value="Bet v1-like"/>
    <property type="match status" value="1"/>
</dbReference>
<dbReference type="InterPro" id="IPR023393">
    <property type="entry name" value="START-like_dom_sf"/>
</dbReference>
<sequence>MVDHLEANSFIMIDGDIEAVWDALTNEDKLAKWYAPGSPWKIPKLQAGEKMLFTLMPNVHNNLKEKLPMSLTIEKVAYCREFSFKMDSHEMLISFVLGKEKQGVKVSTNMEGYDMSLANLKALVEGKEIPYS</sequence>
<dbReference type="PATRIC" id="fig|49338.4.peg.2051"/>
<protein>
    <submittedName>
        <fullName evidence="3">Activator of Hsp90 ATPase homologue 1-like</fullName>
    </submittedName>
</protein>
<dbReference type="Pfam" id="PF08327">
    <property type="entry name" value="AHSA1"/>
    <property type="match status" value="1"/>
</dbReference>
<organism evidence="3">
    <name type="scientific">Desulfitobacterium hafniense</name>
    <name type="common">Desulfitobacterium frappieri</name>
    <dbReference type="NCBI Taxonomy" id="49338"/>
    <lineage>
        <taxon>Bacteria</taxon>
        <taxon>Bacillati</taxon>
        <taxon>Bacillota</taxon>
        <taxon>Clostridia</taxon>
        <taxon>Eubacteriales</taxon>
        <taxon>Desulfitobacteriaceae</taxon>
        <taxon>Desulfitobacterium</taxon>
    </lineage>
</organism>
<dbReference type="AlphaFoldDB" id="A0A098B084"/>
<feature type="domain" description="Activator of Hsp90 ATPase homologue 1/2-like C-terminal" evidence="2">
    <location>
        <begin position="17"/>
        <end position="119"/>
    </location>
</feature>